<accession>A0A8T0I381</accession>
<gene>
    <name evidence="1" type="ORF">KC19_5G159400</name>
</gene>
<sequence>MPHGIAQFCEWLPRPNGESTLDSKTLSSMPKVAFTNCWKDLIRARSRGPLWNVTTVKFCTPCRYQRAFTPLISFMDFERCVHGSMPHNCRFLKILVWDLERQPTKDDPLHCHCCNHPVSGKTIGDCDGGVLVLWHLDIRVCSLLVSNVQKHR</sequence>
<dbReference type="AlphaFoldDB" id="A0A8T0I381"/>
<reference evidence="1" key="1">
    <citation type="submission" date="2020-06" db="EMBL/GenBank/DDBJ databases">
        <title>WGS assembly of Ceratodon purpureus strain R40.</title>
        <authorList>
            <person name="Carey S.B."/>
            <person name="Jenkins J."/>
            <person name="Shu S."/>
            <person name="Lovell J.T."/>
            <person name="Sreedasyam A."/>
            <person name="Maumus F."/>
            <person name="Tiley G.P."/>
            <person name="Fernandez-Pozo N."/>
            <person name="Barry K."/>
            <person name="Chen C."/>
            <person name="Wang M."/>
            <person name="Lipzen A."/>
            <person name="Daum C."/>
            <person name="Saski C.A."/>
            <person name="Payton A.C."/>
            <person name="Mcbreen J.C."/>
            <person name="Conrad R.E."/>
            <person name="Kollar L.M."/>
            <person name="Olsson S."/>
            <person name="Huttunen S."/>
            <person name="Landis J.B."/>
            <person name="Wickett N.J."/>
            <person name="Johnson M.G."/>
            <person name="Rensing S.A."/>
            <person name="Grimwood J."/>
            <person name="Schmutz J."/>
            <person name="Mcdaniel S.F."/>
        </authorList>
    </citation>
    <scope>NUCLEOTIDE SEQUENCE</scope>
    <source>
        <strain evidence="1">R40</strain>
    </source>
</reference>
<evidence type="ECO:0000313" key="1">
    <source>
        <dbReference type="EMBL" id="KAG0577477.1"/>
    </source>
</evidence>
<dbReference type="Proteomes" id="UP000822688">
    <property type="component" value="Chromosome 5"/>
</dbReference>
<organism evidence="1 2">
    <name type="scientific">Ceratodon purpureus</name>
    <name type="common">Fire moss</name>
    <name type="synonym">Dicranum purpureum</name>
    <dbReference type="NCBI Taxonomy" id="3225"/>
    <lineage>
        <taxon>Eukaryota</taxon>
        <taxon>Viridiplantae</taxon>
        <taxon>Streptophyta</taxon>
        <taxon>Embryophyta</taxon>
        <taxon>Bryophyta</taxon>
        <taxon>Bryophytina</taxon>
        <taxon>Bryopsida</taxon>
        <taxon>Dicranidae</taxon>
        <taxon>Pseudoditrichales</taxon>
        <taxon>Ditrichaceae</taxon>
        <taxon>Ceratodon</taxon>
    </lineage>
</organism>
<name>A0A8T0I381_CERPU</name>
<keyword evidence="2" id="KW-1185">Reference proteome</keyword>
<dbReference type="EMBL" id="CM026425">
    <property type="protein sequence ID" value="KAG0577477.1"/>
    <property type="molecule type" value="Genomic_DNA"/>
</dbReference>
<comment type="caution">
    <text evidence="1">The sequence shown here is derived from an EMBL/GenBank/DDBJ whole genome shotgun (WGS) entry which is preliminary data.</text>
</comment>
<protein>
    <submittedName>
        <fullName evidence="1">Uncharacterized protein</fullName>
    </submittedName>
</protein>
<evidence type="ECO:0000313" key="2">
    <source>
        <dbReference type="Proteomes" id="UP000822688"/>
    </source>
</evidence>
<proteinExistence type="predicted"/>